<reference evidence="2" key="1">
    <citation type="submission" date="2020-10" db="EMBL/GenBank/DDBJ databases">
        <authorList>
            <person name="Castelo-Branco R."/>
            <person name="Eusebio N."/>
            <person name="Adriana R."/>
            <person name="Vieira A."/>
            <person name="Brugerolle De Fraissinette N."/>
            <person name="Rezende De Castro R."/>
            <person name="Schneider M.P."/>
            <person name="Vasconcelos V."/>
            <person name="Leao P.N."/>
        </authorList>
    </citation>
    <scope>NUCLEOTIDE SEQUENCE</scope>
    <source>
        <strain evidence="2">LEGE 12446</strain>
    </source>
</reference>
<dbReference type="InterPro" id="IPR013321">
    <property type="entry name" value="Arc_rbn_hlx_hlx"/>
</dbReference>
<accession>A0A8J7A3N1</accession>
<evidence type="ECO:0000313" key="2">
    <source>
        <dbReference type="EMBL" id="MBE9026569.1"/>
    </source>
</evidence>
<organism evidence="2 3">
    <name type="scientific">Desmonostoc muscorum LEGE 12446</name>
    <dbReference type="NCBI Taxonomy" id="1828758"/>
    <lineage>
        <taxon>Bacteria</taxon>
        <taxon>Bacillati</taxon>
        <taxon>Cyanobacteriota</taxon>
        <taxon>Cyanophyceae</taxon>
        <taxon>Nostocales</taxon>
        <taxon>Nostocaceae</taxon>
        <taxon>Desmonostoc</taxon>
    </lineage>
</organism>
<keyword evidence="3" id="KW-1185">Reference proteome</keyword>
<evidence type="ECO:0000313" key="3">
    <source>
        <dbReference type="Proteomes" id="UP000622533"/>
    </source>
</evidence>
<protein>
    <submittedName>
        <fullName evidence="2">Ribbon-helix-helix protein, CopG family</fullName>
    </submittedName>
</protein>
<evidence type="ECO:0000259" key="1">
    <source>
        <dbReference type="Pfam" id="PF01402"/>
    </source>
</evidence>
<dbReference type="EMBL" id="JADEXS010000633">
    <property type="protein sequence ID" value="MBE9026569.1"/>
    <property type="molecule type" value="Genomic_DNA"/>
</dbReference>
<dbReference type="Pfam" id="PF01402">
    <property type="entry name" value="RHH_1"/>
    <property type="match status" value="1"/>
</dbReference>
<proteinExistence type="predicted"/>
<sequence length="58" mass="6643">MVDRRRSEDYRQLSGHVPVPLYRKFKATCAERDVNQSEALEQALALWIEQPAKQDGAA</sequence>
<dbReference type="GO" id="GO:0006355">
    <property type="term" value="P:regulation of DNA-templated transcription"/>
    <property type="evidence" value="ECO:0007669"/>
    <property type="project" value="InterPro"/>
</dbReference>
<dbReference type="Proteomes" id="UP000622533">
    <property type="component" value="Unassembled WGS sequence"/>
</dbReference>
<dbReference type="AlphaFoldDB" id="A0A8J7A3N1"/>
<feature type="domain" description="Ribbon-helix-helix protein CopG" evidence="1">
    <location>
        <begin position="16"/>
        <end position="50"/>
    </location>
</feature>
<gene>
    <name evidence="2" type="ORF">IQ276_30365</name>
</gene>
<dbReference type="InterPro" id="IPR002145">
    <property type="entry name" value="CopG"/>
</dbReference>
<dbReference type="Gene3D" id="1.10.1220.10">
    <property type="entry name" value="Met repressor-like"/>
    <property type="match status" value="1"/>
</dbReference>
<comment type="caution">
    <text evidence="2">The sequence shown here is derived from an EMBL/GenBank/DDBJ whole genome shotgun (WGS) entry which is preliminary data.</text>
</comment>
<name>A0A8J7A3N1_DESMC</name>